<dbReference type="EMBL" id="KQ980489">
    <property type="protein sequence ID" value="KYN15856.1"/>
    <property type="molecule type" value="Genomic_DNA"/>
</dbReference>
<feature type="non-terminal residue" evidence="1">
    <location>
        <position position="1"/>
    </location>
</feature>
<accession>A0A195DSM4</accession>
<organism evidence="1 2">
    <name type="scientific">Trachymyrmex cornetzi</name>
    <dbReference type="NCBI Taxonomy" id="471704"/>
    <lineage>
        <taxon>Eukaryota</taxon>
        <taxon>Metazoa</taxon>
        <taxon>Ecdysozoa</taxon>
        <taxon>Arthropoda</taxon>
        <taxon>Hexapoda</taxon>
        <taxon>Insecta</taxon>
        <taxon>Pterygota</taxon>
        <taxon>Neoptera</taxon>
        <taxon>Endopterygota</taxon>
        <taxon>Hymenoptera</taxon>
        <taxon>Apocrita</taxon>
        <taxon>Aculeata</taxon>
        <taxon>Formicoidea</taxon>
        <taxon>Formicidae</taxon>
        <taxon>Myrmicinae</taxon>
        <taxon>Trachymyrmex</taxon>
    </lineage>
</organism>
<evidence type="ECO:0008006" key="3">
    <source>
        <dbReference type="Google" id="ProtNLM"/>
    </source>
</evidence>
<name>A0A195DSM4_9HYME</name>
<proteinExistence type="predicted"/>
<dbReference type="Proteomes" id="UP000078492">
    <property type="component" value="Unassembled WGS sequence"/>
</dbReference>
<evidence type="ECO:0000313" key="1">
    <source>
        <dbReference type="EMBL" id="KYN15856.1"/>
    </source>
</evidence>
<dbReference type="AlphaFoldDB" id="A0A195DSM4"/>
<sequence>NNAGSMYKISKYKGYHSIVLMAIASASYRFMLVDIGAQGRHSDGGIFLNSIMGMKDSNERRLFDACLDENNEDEKRITTELLDKRNAFTHQKRHQREKISLSRDYQSTIYPTKLIKSNFIVDLMDTPGDLIPIGSPCSKLYILLKQYLITYCYWELIFYYYKVYDMTTIF</sequence>
<evidence type="ECO:0000313" key="2">
    <source>
        <dbReference type="Proteomes" id="UP000078492"/>
    </source>
</evidence>
<reference evidence="1 2" key="1">
    <citation type="submission" date="2015-09" db="EMBL/GenBank/DDBJ databases">
        <title>Trachymyrmex cornetzi WGS genome.</title>
        <authorList>
            <person name="Nygaard S."/>
            <person name="Hu H."/>
            <person name="Boomsma J."/>
            <person name="Zhang G."/>
        </authorList>
    </citation>
    <scope>NUCLEOTIDE SEQUENCE [LARGE SCALE GENOMIC DNA]</scope>
    <source>
        <strain evidence="1">Tcor2-1</strain>
        <tissue evidence="1">Whole body</tissue>
    </source>
</reference>
<protein>
    <recommendedName>
        <fullName evidence="3">DDE Tnp4 domain-containing protein</fullName>
    </recommendedName>
</protein>
<gene>
    <name evidence="1" type="ORF">ALC57_11937</name>
</gene>
<keyword evidence="2" id="KW-1185">Reference proteome</keyword>
<dbReference type="STRING" id="471704.A0A195DSM4"/>